<protein>
    <submittedName>
        <fullName evidence="10">Aminopeptidase</fullName>
        <ecNumber evidence="10">3.4.11.-</ecNumber>
    </submittedName>
</protein>
<evidence type="ECO:0000313" key="10">
    <source>
        <dbReference type="EMBL" id="MBM7633132.1"/>
    </source>
</evidence>
<dbReference type="Gene3D" id="3.40.1830.10">
    <property type="entry name" value="Thermophilic metalloprotease (M29)"/>
    <property type="match status" value="1"/>
</dbReference>
<dbReference type="Proteomes" id="UP000741863">
    <property type="component" value="Unassembled WGS sequence"/>
</dbReference>
<keyword evidence="11" id="KW-1185">Reference proteome</keyword>
<evidence type="ECO:0000256" key="3">
    <source>
        <dbReference type="ARBA" id="ARBA00001947"/>
    </source>
</evidence>
<comment type="cofactor">
    <cofactor evidence="3">
        <name>Zn(2+)</name>
        <dbReference type="ChEBI" id="CHEBI:29105"/>
    </cofactor>
</comment>
<dbReference type="PANTHER" id="PTHR34448:SF3">
    <property type="entry name" value="AMINOPEPTIDASE AMPS"/>
    <property type="match status" value="1"/>
</dbReference>
<organism evidence="10 11">
    <name type="scientific">Geomicrobium sediminis</name>
    <dbReference type="NCBI Taxonomy" id="1347788"/>
    <lineage>
        <taxon>Bacteria</taxon>
        <taxon>Bacillati</taxon>
        <taxon>Bacillota</taxon>
        <taxon>Bacilli</taxon>
        <taxon>Bacillales</taxon>
        <taxon>Geomicrobium</taxon>
    </lineage>
</organism>
<evidence type="ECO:0000256" key="4">
    <source>
        <dbReference type="ARBA" id="ARBA00008236"/>
    </source>
</evidence>
<dbReference type="PANTHER" id="PTHR34448">
    <property type="entry name" value="AMINOPEPTIDASE"/>
    <property type="match status" value="1"/>
</dbReference>
<dbReference type="Pfam" id="PF02073">
    <property type="entry name" value="Peptidase_M29"/>
    <property type="match status" value="1"/>
</dbReference>
<dbReference type="InterPro" id="IPR000787">
    <property type="entry name" value="Peptidase_M29"/>
</dbReference>
<dbReference type="InterPro" id="IPR035097">
    <property type="entry name" value="M29_N-terminal"/>
</dbReference>
<dbReference type="EMBL" id="JAFBEC010000006">
    <property type="protein sequence ID" value="MBM7633132.1"/>
    <property type="molecule type" value="Genomic_DNA"/>
</dbReference>
<accession>A0ABS2PCY3</accession>
<sequence>MQLSKYAKVIVQNGIAVQSGDLVKVNFNPEHLPLVREVTKEAYLSGAVYVKLDLRDPEVELARARYICSLYTHHYPDSLVQTEWADLEAGYSTISITAPSFEKLESNLLRKKVATLKEVKEKAMAPIRKVGMENRNKWVVVNAPTIAWANSLFPNLESDQAFQRLNDLLDEIVKLHEKDPVKSWYRQDVTLKSIASRLNAYQFDALEFKSDYTELYVRLVRQHVWTGGTEKTSDGRMFLSNIPVEEVWTMPDKWGVSGHVRITKPFNLNGQLIEGVTLYFQEGKVVKLDPYNEEFANLIGIDDGGSRLGEVALVSKHSSVAKAGVVFNSTLLDENAASHIAFGQAYASNVVRGVSMNASERDAIGMNESAIHQDVMIGDEVMDVYGVRNNKKVLIMKNGEWCFTI</sequence>
<dbReference type="EC" id="3.4.11.-" evidence="10"/>
<evidence type="ECO:0000256" key="6">
    <source>
        <dbReference type="ARBA" id="ARBA00022670"/>
    </source>
</evidence>
<reference evidence="10 11" key="1">
    <citation type="submission" date="2021-01" db="EMBL/GenBank/DDBJ databases">
        <title>Genomic Encyclopedia of Type Strains, Phase IV (KMG-IV): sequencing the most valuable type-strain genomes for metagenomic binning, comparative biology and taxonomic classification.</title>
        <authorList>
            <person name="Goeker M."/>
        </authorList>
    </citation>
    <scope>NUCLEOTIDE SEQUENCE [LARGE SCALE GENOMIC DNA]</scope>
    <source>
        <strain evidence="10 11">DSM 25540</strain>
    </source>
</reference>
<proteinExistence type="inferred from homology"/>
<evidence type="ECO:0000256" key="8">
    <source>
        <dbReference type="ARBA" id="ARBA00022801"/>
    </source>
</evidence>
<dbReference type="InterPro" id="IPR052170">
    <property type="entry name" value="M29_Exopeptidase"/>
</dbReference>
<keyword evidence="8 10" id="KW-0378">Hydrolase</keyword>
<dbReference type="SUPFAM" id="SSF144052">
    <property type="entry name" value="Thermophilic metalloprotease-like"/>
    <property type="match status" value="1"/>
</dbReference>
<evidence type="ECO:0000256" key="1">
    <source>
        <dbReference type="ARBA" id="ARBA00001941"/>
    </source>
</evidence>
<evidence type="ECO:0000256" key="9">
    <source>
        <dbReference type="ARBA" id="ARBA00023049"/>
    </source>
</evidence>
<dbReference type="GO" id="GO:0004177">
    <property type="term" value="F:aminopeptidase activity"/>
    <property type="evidence" value="ECO:0007669"/>
    <property type="project" value="UniProtKB-KW"/>
</dbReference>
<evidence type="ECO:0000256" key="2">
    <source>
        <dbReference type="ARBA" id="ARBA00001946"/>
    </source>
</evidence>
<comment type="cofactor">
    <cofactor evidence="2">
        <name>Mg(2+)</name>
        <dbReference type="ChEBI" id="CHEBI:18420"/>
    </cofactor>
</comment>
<keyword evidence="9" id="KW-0482">Metalloprotease</keyword>
<name>A0ABS2PCY3_9BACL</name>
<comment type="cofactor">
    <cofactor evidence="1">
        <name>Co(2+)</name>
        <dbReference type="ChEBI" id="CHEBI:48828"/>
    </cofactor>
</comment>
<evidence type="ECO:0000256" key="7">
    <source>
        <dbReference type="ARBA" id="ARBA00022723"/>
    </source>
</evidence>
<keyword evidence="5 10" id="KW-0031">Aminopeptidase</keyword>
<gene>
    <name evidence="10" type="ORF">JOD17_002226</name>
</gene>
<evidence type="ECO:0000256" key="5">
    <source>
        <dbReference type="ARBA" id="ARBA00022438"/>
    </source>
</evidence>
<keyword evidence="6" id="KW-0645">Protease</keyword>
<evidence type="ECO:0000313" key="11">
    <source>
        <dbReference type="Proteomes" id="UP000741863"/>
    </source>
</evidence>
<keyword evidence="7" id="KW-0479">Metal-binding</keyword>
<comment type="similarity">
    <text evidence="4">Belongs to the peptidase M29 family.</text>
</comment>
<comment type="caution">
    <text evidence="10">The sequence shown here is derived from an EMBL/GenBank/DDBJ whole genome shotgun (WGS) entry which is preliminary data.</text>
</comment>
<dbReference type="RefSeq" id="WP_204697687.1">
    <property type="nucleotide sequence ID" value="NZ_JAFBEC010000006.1"/>
</dbReference>
<dbReference type="PRINTS" id="PR00919">
    <property type="entry name" value="THERMOPTASE"/>
</dbReference>